<evidence type="ECO:0000256" key="1">
    <source>
        <dbReference type="ARBA" id="ARBA00006484"/>
    </source>
</evidence>
<dbReference type="PANTHER" id="PTHR42760:SF40">
    <property type="entry name" value="3-OXOACYL-[ACYL-CARRIER-PROTEIN] REDUCTASE, CHLOROPLASTIC"/>
    <property type="match status" value="1"/>
</dbReference>
<dbReference type="Gene3D" id="3.40.50.720">
    <property type="entry name" value="NAD(P)-binding Rossmann-like Domain"/>
    <property type="match status" value="1"/>
</dbReference>
<dbReference type="CDD" id="cd05233">
    <property type="entry name" value="SDR_c"/>
    <property type="match status" value="1"/>
</dbReference>
<reference evidence="3" key="1">
    <citation type="submission" date="2022-10" db="EMBL/GenBank/DDBJ databases">
        <title>Characterization and whole genome sequencing of a new Roseateles species, isolated from fresh water.</title>
        <authorList>
            <person name="Guliayeva D.Y."/>
            <person name="Akhremchuk A.E."/>
            <person name="Sikolenko M.A."/>
            <person name="Valentovich L.N."/>
            <person name="Sidarenka A.V."/>
        </authorList>
    </citation>
    <scope>NUCLEOTIDE SEQUENCE</scope>
    <source>
        <strain evidence="3">BIM B-1768</strain>
    </source>
</reference>
<evidence type="ECO:0000313" key="3">
    <source>
        <dbReference type="EMBL" id="UXH80531.1"/>
    </source>
</evidence>
<dbReference type="InterPro" id="IPR002347">
    <property type="entry name" value="SDR_fam"/>
</dbReference>
<sequence length="289" mass="29327">MDAQPQAADPFSTSSLTHVAADPFPDTEPAALIALRAPIASGSLQGGVALIAGGSRGLGAAIAQVLGETGMRVVLTDTDLQRAQDCAAVLGERGIQVLPLALDGGDASQCATVVDAVVRQFGRLDALIQHASVDASAPLAMTRPASAQMLRQGTGGHIVNISYTTTPGWPEAGAGGSVGWGRIGRAHALHATVGDPKPLRFSHIDDSRLRNPLQVARAVREALMPMAPTLAFSGTAPAAIPTTVDRFLTAEPRRDDVLAAPLVAAASAATAASSTTALSAFSAHSSISP</sequence>
<evidence type="ECO:0000313" key="4">
    <source>
        <dbReference type="Proteomes" id="UP001064933"/>
    </source>
</evidence>
<dbReference type="InterPro" id="IPR036291">
    <property type="entry name" value="NAD(P)-bd_dom_sf"/>
</dbReference>
<accession>A0ABY6B6Z3</accession>
<dbReference type="EMBL" id="CP104562">
    <property type="protein sequence ID" value="UXH80531.1"/>
    <property type="molecule type" value="Genomic_DNA"/>
</dbReference>
<name>A0ABY6B6Z3_9BURK</name>
<organism evidence="3 4">
    <name type="scientific">Roseateles amylovorans</name>
    <dbReference type="NCBI Taxonomy" id="2978473"/>
    <lineage>
        <taxon>Bacteria</taxon>
        <taxon>Pseudomonadati</taxon>
        <taxon>Pseudomonadota</taxon>
        <taxon>Betaproteobacteria</taxon>
        <taxon>Burkholderiales</taxon>
        <taxon>Sphaerotilaceae</taxon>
        <taxon>Roseateles</taxon>
    </lineage>
</organism>
<dbReference type="PANTHER" id="PTHR42760">
    <property type="entry name" value="SHORT-CHAIN DEHYDROGENASES/REDUCTASES FAMILY MEMBER"/>
    <property type="match status" value="1"/>
</dbReference>
<feature type="region of interest" description="Disordered" evidence="2">
    <location>
        <begin position="1"/>
        <end position="20"/>
    </location>
</feature>
<comment type="similarity">
    <text evidence="1">Belongs to the short-chain dehydrogenases/reductases (SDR) family.</text>
</comment>
<proteinExistence type="inferred from homology"/>
<dbReference type="SUPFAM" id="SSF51735">
    <property type="entry name" value="NAD(P)-binding Rossmann-fold domains"/>
    <property type="match status" value="1"/>
</dbReference>
<dbReference type="RefSeq" id="WP_261760348.1">
    <property type="nucleotide sequence ID" value="NZ_CP104562.2"/>
</dbReference>
<dbReference type="Proteomes" id="UP001064933">
    <property type="component" value="Chromosome"/>
</dbReference>
<evidence type="ECO:0000256" key="2">
    <source>
        <dbReference type="SAM" id="MobiDB-lite"/>
    </source>
</evidence>
<protein>
    <submittedName>
        <fullName evidence="3">SDR family NAD(P)-dependent oxidoreductase</fullName>
    </submittedName>
</protein>
<dbReference type="PRINTS" id="PR00081">
    <property type="entry name" value="GDHRDH"/>
</dbReference>
<gene>
    <name evidence="3" type="ORF">N4261_11935</name>
</gene>
<dbReference type="Pfam" id="PF00106">
    <property type="entry name" value="adh_short"/>
    <property type="match status" value="1"/>
</dbReference>
<keyword evidence="4" id="KW-1185">Reference proteome</keyword>